<dbReference type="OrthoDB" id="3181812at2"/>
<dbReference type="GO" id="GO:0005829">
    <property type="term" value="C:cytosol"/>
    <property type="evidence" value="ECO:0007669"/>
    <property type="project" value="TreeGrafter"/>
</dbReference>
<sequence length="298" mass="32487">MELRQLRYFRAIAQTGSFSTAAAGEFVVQSALSQQIRKLEEELGVKLFERTTRSVRLTRAGSQLLPLAERVLNDLDLLGAEADALRGVVRGNVTVGMMECPPLTLDMATLLSDFHTRHPGVEVALRSGGSDHMIEDVRLAKLDLAILGLPPKPLPGRLCARTLLVEDLVGLVHVDHPLTGSVPASELAGERFIDFPPGYGLREQVDHGFAQAGVARRVVFEVVRVEEMVRFAARGLGMTVLPRSIARSASRRAPRSRVLEITGADLRRTVALVHRQDGPESPAARAFFERAADLLPAP</sequence>
<dbReference type="Proteomes" id="UP000198282">
    <property type="component" value="Unassembled WGS sequence"/>
</dbReference>
<proteinExistence type="inferred from homology"/>
<evidence type="ECO:0000256" key="3">
    <source>
        <dbReference type="ARBA" id="ARBA00023125"/>
    </source>
</evidence>
<dbReference type="InterPro" id="IPR000847">
    <property type="entry name" value="LysR_HTH_N"/>
</dbReference>
<feature type="domain" description="HTH lysR-type" evidence="5">
    <location>
        <begin position="1"/>
        <end position="58"/>
    </location>
</feature>
<dbReference type="InterPro" id="IPR005119">
    <property type="entry name" value="LysR_subst-bd"/>
</dbReference>
<organism evidence="6 7">
    <name type="scientific">Streptosporangium subroseum</name>
    <dbReference type="NCBI Taxonomy" id="106412"/>
    <lineage>
        <taxon>Bacteria</taxon>
        <taxon>Bacillati</taxon>
        <taxon>Actinomycetota</taxon>
        <taxon>Actinomycetes</taxon>
        <taxon>Streptosporangiales</taxon>
        <taxon>Streptosporangiaceae</taxon>
        <taxon>Streptosporangium</taxon>
    </lineage>
</organism>
<keyword evidence="2" id="KW-0805">Transcription regulation</keyword>
<evidence type="ECO:0000313" key="6">
    <source>
        <dbReference type="EMBL" id="SNT46539.1"/>
    </source>
</evidence>
<keyword evidence="7" id="KW-1185">Reference proteome</keyword>
<dbReference type="InterPro" id="IPR050950">
    <property type="entry name" value="HTH-type_LysR_regulators"/>
</dbReference>
<evidence type="ECO:0000256" key="4">
    <source>
        <dbReference type="ARBA" id="ARBA00023163"/>
    </source>
</evidence>
<evidence type="ECO:0000313" key="7">
    <source>
        <dbReference type="Proteomes" id="UP000198282"/>
    </source>
</evidence>
<reference evidence="6 7" key="1">
    <citation type="submission" date="2017-06" db="EMBL/GenBank/DDBJ databases">
        <authorList>
            <person name="Kim H.J."/>
            <person name="Triplett B.A."/>
        </authorList>
    </citation>
    <scope>NUCLEOTIDE SEQUENCE [LARGE SCALE GENOMIC DNA]</scope>
    <source>
        <strain evidence="6 7">CGMCC 4.2132</strain>
    </source>
</reference>
<dbReference type="PANTHER" id="PTHR30419">
    <property type="entry name" value="HTH-TYPE TRANSCRIPTIONAL REGULATOR YBHD"/>
    <property type="match status" value="1"/>
</dbReference>
<evidence type="ECO:0000256" key="2">
    <source>
        <dbReference type="ARBA" id="ARBA00023015"/>
    </source>
</evidence>
<keyword evidence="3 6" id="KW-0238">DNA-binding</keyword>
<comment type="similarity">
    <text evidence="1">Belongs to the LysR transcriptional regulatory family.</text>
</comment>
<dbReference type="Pfam" id="PF00126">
    <property type="entry name" value="HTH_1"/>
    <property type="match status" value="1"/>
</dbReference>
<dbReference type="EMBL" id="FZOD01000046">
    <property type="protein sequence ID" value="SNT46539.1"/>
    <property type="molecule type" value="Genomic_DNA"/>
</dbReference>
<dbReference type="Gene3D" id="1.10.10.10">
    <property type="entry name" value="Winged helix-like DNA-binding domain superfamily/Winged helix DNA-binding domain"/>
    <property type="match status" value="1"/>
</dbReference>
<gene>
    <name evidence="6" type="ORF">SAMN05216276_104655</name>
</gene>
<dbReference type="PROSITE" id="PS50931">
    <property type="entry name" value="HTH_LYSR"/>
    <property type="match status" value="1"/>
</dbReference>
<dbReference type="RefSeq" id="WP_143653434.1">
    <property type="nucleotide sequence ID" value="NZ_FZOD01000046.1"/>
</dbReference>
<dbReference type="FunFam" id="1.10.10.10:FF:000001">
    <property type="entry name" value="LysR family transcriptional regulator"/>
    <property type="match status" value="1"/>
</dbReference>
<dbReference type="Gene3D" id="3.40.190.290">
    <property type="match status" value="1"/>
</dbReference>
<dbReference type="AlphaFoldDB" id="A0A239MXE7"/>
<dbReference type="InterPro" id="IPR036388">
    <property type="entry name" value="WH-like_DNA-bd_sf"/>
</dbReference>
<evidence type="ECO:0000259" key="5">
    <source>
        <dbReference type="PROSITE" id="PS50931"/>
    </source>
</evidence>
<dbReference type="Pfam" id="PF03466">
    <property type="entry name" value="LysR_substrate"/>
    <property type="match status" value="1"/>
</dbReference>
<dbReference type="SUPFAM" id="SSF46785">
    <property type="entry name" value="Winged helix' DNA-binding domain"/>
    <property type="match status" value="1"/>
</dbReference>
<dbReference type="GO" id="GO:0003677">
    <property type="term" value="F:DNA binding"/>
    <property type="evidence" value="ECO:0007669"/>
    <property type="project" value="UniProtKB-KW"/>
</dbReference>
<keyword evidence="4" id="KW-0804">Transcription</keyword>
<dbReference type="SUPFAM" id="SSF53850">
    <property type="entry name" value="Periplasmic binding protein-like II"/>
    <property type="match status" value="1"/>
</dbReference>
<dbReference type="InterPro" id="IPR036390">
    <property type="entry name" value="WH_DNA-bd_sf"/>
</dbReference>
<name>A0A239MXE7_9ACTN</name>
<evidence type="ECO:0000256" key="1">
    <source>
        <dbReference type="ARBA" id="ARBA00009437"/>
    </source>
</evidence>
<protein>
    <submittedName>
        <fullName evidence="6">DNA-binding transcriptional regulator, LysR family</fullName>
    </submittedName>
</protein>
<dbReference type="GO" id="GO:0003700">
    <property type="term" value="F:DNA-binding transcription factor activity"/>
    <property type="evidence" value="ECO:0007669"/>
    <property type="project" value="InterPro"/>
</dbReference>
<accession>A0A239MXE7</accession>
<dbReference type="PRINTS" id="PR00039">
    <property type="entry name" value="HTHLYSR"/>
</dbReference>